<evidence type="ECO:0008006" key="3">
    <source>
        <dbReference type="Google" id="ProtNLM"/>
    </source>
</evidence>
<dbReference type="PANTHER" id="PTHR36074:SF1">
    <property type="entry name" value="ISOPENTENYL-DIPHOSPHATE DELTA-ISOMERASE"/>
    <property type="match status" value="1"/>
</dbReference>
<accession>A0A1Q3BLM5</accession>
<feature type="non-terminal residue" evidence="1">
    <location>
        <position position="1"/>
    </location>
</feature>
<protein>
    <recommendedName>
        <fullName evidence="3">Isopentenyl-diphosphate delta-isomerase</fullName>
    </recommendedName>
</protein>
<reference evidence="2" key="1">
    <citation type="submission" date="2016-04" db="EMBL/GenBank/DDBJ databases">
        <title>Cephalotus genome sequencing.</title>
        <authorList>
            <person name="Fukushima K."/>
            <person name="Hasebe M."/>
            <person name="Fang X."/>
        </authorList>
    </citation>
    <scope>NUCLEOTIDE SEQUENCE [LARGE SCALE GENOMIC DNA]</scope>
    <source>
        <strain evidence="2">cv. St1</strain>
    </source>
</reference>
<dbReference type="FunCoup" id="A0A1Q3BLM5">
    <property type="interactions" value="533"/>
</dbReference>
<comment type="caution">
    <text evidence="1">The sequence shown here is derived from an EMBL/GenBank/DDBJ whole genome shotgun (WGS) entry which is preliminary data.</text>
</comment>
<evidence type="ECO:0000313" key="2">
    <source>
        <dbReference type="Proteomes" id="UP000187406"/>
    </source>
</evidence>
<proteinExistence type="predicted"/>
<dbReference type="OrthoDB" id="1925570at2759"/>
<organism evidence="1 2">
    <name type="scientific">Cephalotus follicularis</name>
    <name type="common">Albany pitcher plant</name>
    <dbReference type="NCBI Taxonomy" id="3775"/>
    <lineage>
        <taxon>Eukaryota</taxon>
        <taxon>Viridiplantae</taxon>
        <taxon>Streptophyta</taxon>
        <taxon>Embryophyta</taxon>
        <taxon>Tracheophyta</taxon>
        <taxon>Spermatophyta</taxon>
        <taxon>Magnoliopsida</taxon>
        <taxon>eudicotyledons</taxon>
        <taxon>Gunneridae</taxon>
        <taxon>Pentapetalae</taxon>
        <taxon>rosids</taxon>
        <taxon>fabids</taxon>
        <taxon>Oxalidales</taxon>
        <taxon>Cephalotaceae</taxon>
        <taxon>Cephalotus</taxon>
    </lineage>
</organism>
<keyword evidence="2" id="KW-1185">Reference proteome</keyword>
<sequence length="419" mass="46699">KIREISQILTCHLTYIFKYSSRPNHSFDCKHLTKPLTRNFFTSLSPSSKDTSVSLSHISTYPASLLFYSLSLSLSALSPEKQDKTMAGIAILLDLMKKHSSSYSTQGLQYSGFFSATIATSAAAASVAAGAPFASRFLFGTPKVPVAYCDSGAAISEDYFSNIRRESGNIFQHDALKYNTKEYRIELKSLFSAFELRPLAMTTVRSFLMFYLPLLEPDTNTEEDDEDFLQDTEEVHHLDLVVPFKKSLKQIVRETTVVTTRRVLERLAVHYVSQRMAWKLLKDVPKSAVRKAERGYPSVVYFIRVGRTTFRGHLLGVAASWLVQVGIEIYRYVSRILKSEEEEDKNRQNNCEQAKVLGKKVTGITIRCSASLICASIGAGIGACLIRPSIGQWIGCALGDLAGPIILTFCLEKALHSDL</sequence>
<dbReference type="PANTHER" id="PTHR36074">
    <property type="entry name" value="ISOPENTENYL-DIPHOSPHATE DELTA-ISOMERASE"/>
    <property type="match status" value="1"/>
</dbReference>
<dbReference type="InParanoid" id="A0A1Q3BLM5"/>
<name>A0A1Q3BLM5_CEPFO</name>
<dbReference type="AlphaFoldDB" id="A0A1Q3BLM5"/>
<dbReference type="Proteomes" id="UP000187406">
    <property type="component" value="Unassembled WGS sequence"/>
</dbReference>
<dbReference type="EMBL" id="BDDD01000665">
    <property type="protein sequence ID" value="GAV68799.1"/>
    <property type="molecule type" value="Genomic_DNA"/>
</dbReference>
<evidence type="ECO:0000313" key="1">
    <source>
        <dbReference type="EMBL" id="GAV68799.1"/>
    </source>
</evidence>
<gene>
    <name evidence="1" type="ORF">CFOL_v3_12302</name>
</gene>